<feature type="transmembrane region" description="Helical" evidence="1">
    <location>
        <begin position="401"/>
        <end position="418"/>
    </location>
</feature>
<accession>A0A7J9NIL9</accession>
<dbReference type="RefSeq" id="WP_181488510.1">
    <property type="nucleotide sequence ID" value="NZ_JACDUI010000002.1"/>
</dbReference>
<feature type="transmembrane region" description="Helical" evidence="1">
    <location>
        <begin position="494"/>
        <end position="512"/>
    </location>
</feature>
<feature type="transmembrane region" description="Helical" evidence="1">
    <location>
        <begin position="259"/>
        <end position="292"/>
    </location>
</feature>
<feature type="transmembrane region" description="Helical" evidence="1">
    <location>
        <begin position="330"/>
        <end position="348"/>
    </location>
</feature>
<feature type="transmembrane region" description="Helical" evidence="1">
    <location>
        <begin position="113"/>
        <end position="130"/>
    </location>
</feature>
<keyword evidence="1" id="KW-0812">Transmembrane</keyword>
<proteinExistence type="predicted"/>
<evidence type="ECO:0000313" key="3">
    <source>
        <dbReference type="Proteomes" id="UP000563838"/>
    </source>
</evidence>
<reference evidence="2 3" key="1">
    <citation type="submission" date="2020-07" db="EMBL/GenBank/DDBJ databases">
        <title>Genomic Encyclopedia of Type Strains, Phase IV (KMG-V): Genome sequencing to study the core and pangenomes of soil and plant-associated prokaryotes.</title>
        <authorList>
            <person name="Whitman W."/>
        </authorList>
    </citation>
    <scope>NUCLEOTIDE SEQUENCE [LARGE SCALE GENOMIC DNA]</scope>
    <source>
        <strain evidence="2 3">A4</strain>
    </source>
</reference>
<feature type="transmembrane region" description="Helical" evidence="1">
    <location>
        <begin position="17"/>
        <end position="34"/>
    </location>
</feature>
<protein>
    <submittedName>
        <fullName evidence="2">Putative membrane protein</fullName>
    </submittedName>
</protein>
<gene>
    <name evidence="2" type="ORF">HNP87_001298</name>
</gene>
<keyword evidence="1" id="KW-0472">Membrane</keyword>
<feature type="transmembrane region" description="Helical" evidence="1">
    <location>
        <begin position="77"/>
        <end position="101"/>
    </location>
</feature>
<name>A0A7J9NIL9_METMI</name>
<sequence>MKILNPFKLQNWEYKKFLIVILGIQLSLLGLFGLNKLGVETPILRAFIGFIYVSFVPGYLILRILKLNKLDSLESFVYSLGLSIFFLMLVGFLINILFPYLKITDYPISETPVILSLSGFTVLLLIISYFNNLKNTSQEYLNIKTVLNPQFLFLSLIPFMAIFGTYLVNYFHTNLMILLMFLIISITILGIGFTGIINKKYYPIILFLLAVSLVFHIVLIGQYVNNHDGELTGAKETLNQNYWDYLKYGNYASILSNNLLAPIVALVCNLGIVYIYKIIFPIWISAFPVIIYKISLKHLSEKESFLGVMLILSSTAFINIFTVITKQFMAELFISLSILGIISKISQFEKKIILTIFSIGIIWSHYGTSYLYLLGLIFVFLILKLYNIIVKDNNIENLKIIFFWIKIYILIILSWYFFASGSSLYIAVLSIGKSMYISIINGAIDEGSRGVTYLTEKSFDYLSLTIKVMNILPIFMITLGITDKIHNFRNLNINICYLSISVYFLGLLFATLLPKFAVMGPERIYLLSLITLSTFFVFGVTSLSKLLCNNKKDSVLKKVVLKLTFCYLLLLMLLNYGVIQEITLKQPNSIALSENSVDKYSSFSNMAKYYGKKIMACDIYSIKWLSKTHIYDTIGYTKGRYSVSMIPKNYGYIYDNDYKLNVNLEIKKSYIWLMYANVVKHIGFGSNLNAGLASQYNFSDLESQIYENCKIYDNGQSQILIT</sequence>
<feature type="transmembrane region" description="Helical" evidence="1">
    <location>
        <begin position="369"/>
        <end position="389"/>
    </location>
</feature>
<dbReference type="Proteomes" id="UP000563838">
    <property type="component" value="Unassembled WGS sequence"/>
</dbReference>
<dbReference type="Pfam" id="PF09971">
    <property type="entry name" value="DUF2206"/>
    <property type="match status" value="1"/>
</dbReference>
<feature type="transmembrane region" description="Helical" evidence="1">
    <location>
        <begin position="204"/>
        <end position="224"/>
    </location>
</feature>
<feature type="transmembrane region" description="Helical" evidence="1">
    <location>
        <begin position="177"/>
        <end position="197"/>
    </location>
</feature>
<dbReference type="InterPro" id="IPR018701">
    <property type="entry name" value="DUF2206_membrane"/>
</dbReference>
<keyword evidence="1" id="KW-1133">Transmembrane helix</keyword>
<feature type="transmembrane region" description="Helical" evidence="1">
    <location>
        <begin position="464"/>
        <end position="482"/>
    </location>
</feature>
<dbReference type="EMBL" id="JACDUI010000002">
    <property type="protein sequence ID" value="MBA2840766.1"/>
    <property type="molecule type" value="Genomic_DNA"/>
</dbReference>
<evidence type="ECO:0000313" key="2">
    <source>
        <dbReference type="EMBL" id="MBA2840766.1"/>
    </source>
</evidence>
<feature type="transmembrane region" description="Helical" evidence="1">
    <location>
        <begin position="46"/>
        <end position="65"/>
    </location>
</feature>
<evidence type="ECO:0000256" key="1">
    <source>
        <dbReference type="SAM" id="Phobius"/>
    </source>
</evidence>
<dbReference type="AlphaFoldDB" id="A0A7J9NIL9"/>
<organism evidence="2 3">
    <name type="scientific">Methanococcus maripaludis</name>
    <name type="common">Methanococcus deltae</name>
    <dbReference type="NCBI Taxonomy" id="39152"/>
    <lineage>
        <taxon>Archaea</taxon>
        <taxon>Methanobacteriati</taxon>
        <taxon>Methanobacteriota</taxon>
        <taxon>Methanomada group</taxon>
        <taxon>Methanococci</taxon>
        <taxon>Methanococcales</taxon>
        <taxon>Methanococcaceae</taxon>
        <taxon>Methanococcus</taxon>
    </lineage>
</organism>
<comment type="caution">
    <text evidence="2">The sequence shown here is derived from an EMBL/GenBank/DDBJ whole genome shotgun (WGS) entry which is preliminary data.</text>
</comment>
<feature type="transmembrane region" description="Helical" evidence="1">
    <location>
        <begin position="524"/>
        <end position="547"/>
    </location>
</feature>
<feature type="transmembrane region" description="Helical" evidence="1">
    <location>
        <begin position="425"/>
        <end position="444"/>
    </location>
</feature>
<feature type="transmembrane region" description="Helical" evidence="1">
    <location>
        <begin position="559"/>
        <end position="579"/>
    </location>
</feature>
<feature type="transmembrane region" description="Helical" evidence="1">
    <location>
        <begin position="304"/>
        <end position="324"/>
    </location>
</feature>
<feature type="transmembrane region" description="Helical" evidence="1">
    <location>
        <begin position="151"/>
        <end position="171"/>
    </location>
</feature>